<keyword evidence="4" id="KW-1185">Reference proteome</keyword>
<dbReference type="CDD" id="cd00067">
    <property type="entry name" value="GAL4"/>
    <property type="match status" value="1"/>
</dbReference>
<evidence type="ECO:0000313" key="4">
    <source>
        <dbReference type="Proteomes" id="UP000245910"/>
    </source>
</evidence>
<dbReference type="Pfam" id="PF00172">
    <property type="entry name" value="Zn_clus"/>
    <property type="match status" value="1"/>
</dbReference>
<evidence type="ECO:0000256" key="1">
    <source>
        <dbReference type="ARBA" id="ARBA00023242"/>
    </source>
</evidence>
<dbReference type="GO" id="GO:0008270">
    <property type="term" value="F:zinc ion binding"/>
    <property type="evidence" value="ECO:0007669"/>
    <property type="project" value="InterPro"/>
</dbReference>
<dbReference type="Pfam" id="PF11951">
    <property type="entry name" value="Fungal_trans_2"/>
    <property type="match status" value="1"/>
</dbReference>
<sequence>MTDEKCDEMHPTCSRCVKTNKKCVGYRDQSDLMFRDETTRTQTRFRQWETRNRGSDSTSASTTSLSLLLARASKWMYDNCVTPVDGLFPPIQDVVVCYFYHNTLGTISDKDPVHSLHSQLPNLYSRSDLGSALRLATEAISYATSTKLMQEAALLSRKRYIQAIKAIGKAIQDPQEMVNDQTLYAILLLSGYETISRDPDTTQSWGAHVDGAAALVKFRSTIEAHSPLSRSMFGFVRKSVVIGHMQICRPIDEIFCASDVTASSDKSPEDQLMAMAAKIPNLQYRSNCLFTQTQDARTGDVEDLFYRARALDREIADWARTLPTTWSYSAAVNIDNMTNSKFTPCQIHRYPDFYIARVWNFYRVSRLILQSVLLRATSWMSISTDLNEFSDERKPEGSSIELVNDICASVPFLLGHDLSKMKVVAKGGRIKQERTSGSRVKKSGSTHTGRFSLIWPLYVACSASSVPEAQRDWMHMQLRLLAEHGETEAHFACFKKSQILLGGADDVRFDCV</sequence>
<feature type="domain" description="Zn(2)-C6 fungal-type" evidence="2">
    <location>
        <begin position="5"/>
        <end position="30"/>
    </location>
</feature>
<reference evidence="4" key="1">
    <citation type="submission" date="2014-10" db="EMBL/GenBank/DDBJ databases">
        <authorList>
            <person name="King R."/>
        </authorList>
    </citation>
    <scope>NUCLEOTIDE SEQUENCE [LARGE SCALE GENOMIC DNA]</scope>
    <source>
        <strain evidence="4">A3/5</strain>
    </source>
</reference>
<evidence type="ECO:0000313" key="3">
    <source>
        <dbReference type="EMBL" id="CEI70787.1"/>
    </source>
</evidence>
<dbReference type="InterPro" id="IPR001138">
    <property type="entry name" value="Zn2Cys6_DnaBD"/>
</dbReference>
<dbReference type="InterPro" id="IPR053175">
    <property type="entry name" value="DHMBA_Reg_Transcription_Factor"/>
</dbReference>
<dbReference type="AlphaFoldDB" id="A0A2L2TXD6"/>
<keyword evidence="1" id="KW-0539">Nucleus</keyword>
<proteinExistence type="predicted"/>
<organism evidence="3 4">
    <name type="scientific">Fusarium venenatum</name>
    <dbReference type="NCBI Taxonomy" id="56646"/>
    <lineage>
        <taxon>Eukaryota</taxon>
        <taxon>Fungi</taxon>
        <taxon>Dikarya</taxon>
        <taxon>Ascomycota</taxon>
        <taxon>Pezizomycotina</taxon>
        <taxon>Sordariomycetes</taxon>
        <taxon>Hypocreomycetidae</taxon>
        <taxon>Hypocreales</taxon>
        <taxon>Nectriaceae</taxon>
        <taxon>Fusarium</taxon>
    </lineage>
</organism>
<name>A0A2L2TXD6_9HYPO</name>
<dbReference type="InterPro" id="IPR036864">
    <property type="entry name" value="Zn2-C6_fun-type_DNA-bd_sf"/>
</dbReference>
<dbReference type="SUPFAM" id="SSF57701">
    <property type="entry name" value="Zn2/Cys6 DNA-binding domain"/>
    <property type="match status" value="1"/>
</dbReference>
<dbReference type="EMBL" id="LN649231">
    <property type="protein sequence ID" value="CEI70787.1"/>
    <property type="molecule type" value="Genomic_DNA"/>
</dbReference>
<evidence type="ECO:0000259" key="2">
    <source>
        <dbReference type="Pfam" id="PF00172"/>
    </source>
</evidence>
<dbReference type="InterPro" id="IPR021858">
    <property type="entry name" value="Fun_TF"/>
</dbReference>
<dbReference type="PANTHER" id="PTHR38791:SF13">
    <property type="entry name" value="ZN(2)-C6 FUNGAL-TYPE DOMAIN-CONTAINING PROTEIN"/>
    <property type="match status" value="1"/>
</dbReference>
<dbReference type="PANTHER" id="PTHR38791">
    <property type="entry name" value="ZN(II)2CYS6 TRANSCRIPTION FACTOR (EUROFUNG)-RELATED-RELATED"/>
    <property type="match status" value="1"/>
</dbReference>
<dbReference type="STRING" id="56646.A0A2L2TXD6"/>
<dbReference type="Proteomes" id="UP000245910">
    <property type="component" value="Chromosome III"/>
</dbReference>
<accession>A0A2L2TXD6</accession>
<protein>
    <recommendedName>
        <fullName evidence="2">Zn(2)-C6 fungal-type domain-containing protein</fullName>
    </recommendedName>
</protein>
<dbReference type="GO" id="GO:0000981">
    <property type="term" value="F:DNA-binding transcription factor activity, RNA polymerase II-specific"/>
    <property type="evidence" value="ECO:0007669"/>
    <property type="project" value="InterPro"/>
</dbReference>